<feature type="region of interest" description="Disordered" evidence="4">
    <location>
        <begin position="152"/>
        <end position="185"/>
    </location>
</feature>
<organism evidence="9 10">
    <name type="scientific">Candidatus Brachybacterium intestinipullorum</name>
    <dbReference type="NCBI Taxonomy" id="2838512"/>
    <lineage>
        <taxon>Bacteria</taxon>
        <taxon>Bacillati</taxon>
        <taxon>Actinomycetota</taxon>
        <taxon>Actinomycetes</taxon>
        <taxon>Micrococcales</taxon>
        <taxon>Dermabacteraceae</taxon>
        <taxon>Brachybacterium</taxon>
    </lineage>
</organism>
<evidence type="ECO:0000313" key="10">
    <source>
        <dbReference type="Proteomes" id="UP000823854"/>
    </source>
</evidence>
<reference evidence="9" key="1">
    <citation type="journal article" date="2021" name="PeerJ">
        <title>Extensive microbial diversity within the chicken gut microbiome revealed by metagenomics and culture.</title>
        <authorList>
            <person name="Gilroy R."/>
            <person name="Ravi A."/>
            <person name="Getino M."/>
            <person name="Pursley I."/>
            <person name="Horton D.L."/>
            <person name="Alikhan N.F."/>
            <person name="Baker D."/>
            <person name="Gharbi K."/>
            <person name="Hall N."/>
            <person name="Watson M."/>
            <person name="Adriaenssens E.M."/>
            <person name="Foster-Nyarko E."/>
            <person name="Jarju S."/>
            <person name="Secka A."/>
            <person name="Antonio M."/>
            <person name="Oren A."/>
            <person name="Chaudhuri R.R."/>
            <person name="La Ragione R."/>
            <person name="Hildebrand F."/>
            <person name="Pallen M.J."/>
        </authorList>
    </citation>
    <scope>NUCLEOTIDE SEQUENCE</scope>
    <source>
        <strain evidence="9">CHK130-7132</strain>
    </source>
</reference>
<dbReference type="InterPro" id="IPR031356">
    <property type="entry name" value="Stealth_CR4"/>
</dbReference>
<feature type="compositionally biased region" description="Basic and acidic residues" evidence="4">
    <location>
        <begin position="164"/>
        <end position="183"/>
    </location>
</feature>
<feature type="domain" description="Stealth protein CR2 conserved region 2" evidence="5">
    <location>
        <begin position="235"/>
        <end position="336"/>
    </location>
</feature>
<name>A0A9D2PZZ4_9MICO</name>
<dbReference type="Pfam" id="PF11380">
    <property type="entry name" value="Stealth_CR2"/>
    <property type="match status" value="1"/>
</dbReference>
<dbReference type="InterPro" id="IPR047141">
    <property type="entry name" value="Stealth"/>
</dbReference>
<dbReference type="InterPro" id="IPR031357">
    <property type="entry name" value="Stealth_CR3"/>
</dbReference>
<evidence type="ECO:0000259" key="7">
    <source>
        <dbReference type="Pfam" id="PF17102"/>
    </source>
</evidence>
<feature type="domain" description="Stealth protein CR4 conserved region 4" evidence="8">
    <location>
        <begin position="462"/>
        <end position="506"/>
    </location>
</feature>
<evidence type="ECO:0000259" key="8">
    <source>
        <dbReference type="Pfam" id="PF17103"/>
    </source>
</evidence>
<keyword evidence="3" id="KW-0270">Exopolysaccharide synthesis</keyword>
<evidence type="ECO:0000259" key="5">
    <source>
        <dbReference type="Pfam" id="PF11380"/>
    </source>
</evidence>
<evidence type="ECO:0000259" key="6">
    <source>
        <dbReference type="Pfam" id="PF17101"/>
    </source>
</evidence>
<dbReference type="Pfam" id="PF17101">
    <property type="entry name" value="Stealth_CR1"/>
    <property type="match status" value="1"/>
</dbReference>
<evidence type="ECO:0000256" key="1">
    <source>
        <dbReference type="ARBA" id="ARBA00007583"/>
    </source>
</evidence>
<feature type="domain" description="Stealth protein CR3 conserved region 3" evidence="7">
    <location>
        <begin position="382"/>
        <end position="429"/>
    </location>
</feature>
<proteinExistence type="inferred from homology"/>
<dbReference type="Proteomes" id="UP000823854">
    <property type="component" value="Unassembled WGS sequence"/>
</dbReference>
<dbReference type="Pfam" id="PF17103">
    <property type="entry name" value="Stealth_CR4"/>
    <property type="match status" value="1"/>
</dbReference>
<evidence type="ECO:0000256" key="3">
    <source>
        <dbReference type="ARBA" id="ARBA00023169"/>
    </source>
</evidence>
<dbReference type="InterPro" id="IPR031358">
    <property type="entry name" value="Stealth_CR1"/>
</dbReference>
<comment type="similarity">
    <text evidence="1">Belongs to the stealth family.</text>
</comment>
<dbReference type="GO" id="GO:0000271">
    <property type="term" value="P:polysaccharide biosynthetic process"/>
    <property type="evidence" value="ECO:0007669"/>
    <property type="project" value="UniProtKB-KW"/>
</dbReference>
<reference evidence="9" key="2">
    <citation type="submission" date="2021-04" db="EMBL/GenBank/DDBJ databases">
        <authorList>
            <person name="Gilroy R."/>
        </authorList>
    </citation>
    <scope>NUCLEOTIDE SEQUENCE</scope>
    <source>
        <strain evidence="9">CHK130-7132</strain>
    </source>
</reference>
<protein>
    <submittedName>
        <fullName evidence="9">Stealth family protein</fullName>
    </submittedName>
</protein>
<dbReference type="PANTHER" id="PTHR24045:SF0">
    <property type="entry name" value="N-ACETYLGLUCOSAMINE-1-PHOSPHOTRANSFERASE SUBUNITS ALPHA_BETA"/>
    <property type="match status" value="1"/>
</dbReference>
<feature type="region of interest" description="Disordered" evidence="4">
    <location>
        <begin position="494"/>
        <end position="513"/>
    </location>
</feature>
<dbReference type="AlphaFoldDB" id="A0A9D2PZZ4"/>
<dbReference type="InterPro" id="IPR021520">
    <property type="entry name" value="Stealth_CR2"/>
</dbReference>
<feature type="domain" description="Stealth protein CR1 conserved region 1" evidence="6">
    <location>
        <begin position="191"/>
        <end position="217"/>
    </location>
</feature>
<accession>A0A9D2PZZ4</accession>
<evidence type="ECO:0000256" key="4">
    <source>
        <dbReference type="SAM" id="MobiDB-lite"/>
    </source>
</evidence>
<dbReference type="PANTHER" id="PTHR24045">
    <property type="match status" value="1"/>
</dbReference>
<feature type="region of interest" description="Disordered" evidence="4">
    <location>
        <begin position="216"/>
        <end position="235"/>
    </location>
</feature>
<evidence type="ECO:0000256" key="2">
    <source>
        <dbReference type="ARBA" id="ARBA00022679"/>
    </source>
</evidence>
<feature type="compositionally biased region" description="Basic and acidic residues" evidence="4">
    <location>
        <begin position="500"/>
        <end position="513"/>
    </location>
</feature>
<evidence type="ECO:0000313" key="9">
    <source>
        <dbReference type="EMBL" id="HJC69484.1"/>
    </source>
</evidence>
<sequence length="513" mass="56813">MNHLRRRAASLWRGDAIRGASRAAGKLLPAPHAGAVWAGTRSGPRQALAVSAPDLHALRGEVLDTVLAVLAPLEPVLLPPVPRMAWRIAVRQQDAAAARAALGTLPPHWEVLTSRDGRGISLRPHFAAAGRELERTPDLELRITVMTRSGDVHVGTVDGSPGRIDAEQWERTSRESLAPERRRYGPPVPRMPIDAVYTWVDGADPAWRARRQAALRQGADGDVPPVHPSATDESRFTNSDELRYSLRSLHRSAGWVRRIHLVTDGQVPSWLRLDDPRIHVVDHREILGGSRFNSHAIESALHRIPGLAEHYLYLNDDVMFGRIAHPGDFFAAEGISRFFPSDLPIDAGPASPADPPIMAAAKNGRDLLEARFGMDVRTKIRHTVHPQLRSVAEQIEREHPESVARTRAALFRSAGDLSIAASLHHWYAYALGRGIPSGVNYQYVDLASPQAAQTLDALESLRRYDTFCLNTEESALEPSMRDELARFLRRYFPDPAPWERAPDAEQAVHADSR</sequence>
<dbReference type="EMBL" id="DWWC01000141">
    <property type="protein sequence ID" value="HJC69484.1"/>
    <property type="molecule type" value="Genomic_DNA"/>
</dbReference>
<dbReference type="Pfam" id="PF17102">
    <property type="entry name" value="Stealth_CR3"/>
    <property type="match status" value="1"/>
</dbReference>
<dbReference type="GO" id="GO:0016772">
    <property type="term" value="F:transferase activity, transferring phosphorus-containing groups"/>
    <property type="evidence" value="ECO:0007669"/>
    <property type="project" value="InterPro"/>
</dbReference>
<gene>
    <name evidence="9" type="ORF">H9932_07375</name>
</gene>
<comment type="caution">
    <text evidence="9">The sequence shown here is derived from an EMBL/GenBank/DDBJ whole genome shotgun (WGS) entry which is preliminary data.</text>
</comment>
<keyword evidence="2" id="KW-0808">Transferase</keyword>